<dbReference type="GO" id="GO:0051321">
    <property type="term" value="P:meiotic cell cycle"/>
    <property type="evidence" value="ECO:0007669"/>
    <property type="project" value="UniProtKB-KW"/>
</dbReference>
<dbReference type="CDD" id="cd20379">
    <property type="entry name" value="Tudor_dTUD-like"/>
    <property type="match status" value="1"/>
</dbReference>
<dbReference type="GO" id="GO:0005524">
    <property type="term" value="F:ATP binding"/>
    <property type="evidence" value="ECO:0007669"/>
    <property type="project" value="UniProtKB-KW"/>
</dbReference>
<dbReference type="GO" id="GO:0003724">
    <property type="term" value="F:RNA helicase activity"/>
    <property type="evidence" value="ECO:0007669"/>
    <property type="project" value="UniProtKB-EC"/>
</dbReference>
<sequence length="1241" mass="137782">MRIILPEETWMPILPKISHDKLIQTEDGKMALDLAQLLADCQFAQLFYETEKECGGTHLNIRNTSVSAETDSIKNVDTAVARQVPGRVGSGSDLCVTEGTSSNHNKLLDSDHRVRAGNIEGFDQCDSDVKYSSSILTYDPQSLHTRIDTEEKFKLNYSNNSGHSSFTEVTNPLFKRLSAKHTTLAGDEVLSSLRTNPESHSLILRKKESIELLKNEVCTVLEVQKQFKPDLSIDDKENLDCEQAVEYKDGKEAPLPERFEVCVSAKDVPLSSLRHRFSNIPCWASRSLVGVMHHPVNAKNEQNIYKKNSLEFDEQPPFKAGSTPSSRRSEIRKEILKASIQPKNTEPQNAAISIEETKPACDAFFMVNSCDTLTKYCTCDLDEIYKNVIKQDSLHSTTNIVKICRVFMAGESPVLEEEVMTSKVIMSATLNPHILSVLSERGMNATRLQAYTWPSINRGCSAVIVGEKLSGKTMGFVVPLLSLILDTYEHMSRRLSPGIGPVVVVVCSSWQSAKCAAEYVVSLLPANSTLKVMTAWGGCGTEEEISTGKQLLGGCDVLLTTAPCLMRLLTGESTVWSRGGGTEGATTSLRRCCHLVFDDADVVLEHFSLEVKEIITMWGNERKACGRADLQLQVVVVSSRWTKLLGQLTDVLLPLLDPTVIISTPFEAAIAAKVKNHCHWVDDETESLSLVMNFIAAASSQKSLVFVKDDDVAALLNSMMKNIAVYCLVVDSMIHKSRLKECIDEWHVMQGITMIVSEPAEKGLLQCDISDAQAIFHTHVGLSWNTFALSLCDQARDVPQTGKVTIEVVSVVNASRYFVRLTEYQTKSDGQRIDLSNHYHILRSALQQHYADPAHCKPVQVARKGMLCALQDKSVWSRGQVVSVNYSKATCQVNVFLIDEGREMIIELSSACVLPPYFASVPKLIVEVFLCCIQPKDNDREWTSQANSFVEEIFARNKKSKFVGTIVLALGYTLWLNPLVELSTIGNICARKKSLRGKLLTERYGMDNPNHIKNLEQLCMMAGVSMRDEDTLSLCWIEARNEALQILSTVINREGLNSNILTNGKMETGETANENKEVCSNSVVHHKDSVNMTLLANVAKDHLPSASPGKTEAWPDLSYNRLPLNTEVTVEVTELVSAKEFYVVQQDKLQELDNLEDEINKLHDYLESCEGERQSGGGIVAAKPAIDSLCIAKFTDNKYYRGKVKAAESDGIVSVFFVDHGETIKVPQQQVRNIVASYSYT</sequence>
<evidence type="ECO:0000256" key="3">
    <source>
        <dbReference type="ARBA" id="ARBA00022737"/>
    </source>
</evidence>
<keyword evidence="13" id="KW-0175">Coiled coil</keyword>
<protein>
    <recommendedName>
        <fullName evidence="1">RNA helicase</fullName>
        <ecNumber evidence="1">3.6.4.13</ecNumber>
    </recommendedName>
</protein>
<evidence type="ECO:0000256" key="10">
    <source>
        <dbReference type="ARBA" id="ARBA00023158"/>
    </source>
</evidence>
<dbReference type="SMART" id="SM00487">
    <property type="entry name" value="DEXDc"/>
    <property type="match status" value="1"/>
</dbReference>
<keyword evidence="2" id="KW-0217">Developmental protein</keyword>
<evidence type="ECO:0000256" key="9">
    <source>
        <dbReference type="ARBA" id="ARBA00022871"/>
    </source>
</evidence>
<organism evidence="16 17">
    <name type="scientific">Portunus trituberculatus</name>
    <name type="common">Swimming crab</name>
    <name type="synonym">Neptunus trituberculatus</name>
    <dbReference type="NCBI Taxonomy" id="210409"/>
    <lineage>
        <taxon>Eukaryota</taxon>
        <taxon>Metazoa</taxon>
        <taxon>Ecdysozoa</taxon>
        <taxon>Arthropoda</taxon>
        <taxon>Crustacea</taxon>
        <taxon>Multicrustacea</taxon>
        <taxon>Malacostraca</taxon>
        <taxon>Eumalacostraca</taxon>
        <taxon>Eucarida</taxon>
        <taxon>Decapoda</taxon>
        <taxon>Pleocyemata</taxon>
        <taxon>Brachyura</taxon>
        <taxon>Eubrachyura</taxon>
        <taxon>Portunoidea</taxon>
        <taxon>Portunidae</taxon>
        <taxon>Portuninae</taxon>
        <taxon>Portunus</taxon>
    </lineage>
</organism>
<evidence type="ECO:0000256" key="4">
    <source>
        <dbReference type="ARBA" id="ARBA00022741"/>
    </source>
</evidence>
<dbReference type="OrthoDB" id="249932at2759"/>
<dbReference type="EMBL" id="VSRR010011317">
    <property type="protein sequence ID" value="MPC53000.1"/>
    <property type="molecule type" value="Genomic_DNA"/>
</dbReference>
<evidence type="ECO:0000256" key="13">
    <source>
        <dbReference type="SAM" id="Coils"/>
    </source>
</evidence>
<evidence type="ECO:0000259" key="14">
    <source>
        <dbReference type="PROSITE" id="PS50304"/>
    </source>
</evidence>
<evidence type="ECO:0000313" key="17">
    <source>
        <dbReference type="Proteomes" id="UP000324222"/>
    </source>
</evidence>
<proteinExistence type="predicted"/>
<dbReference type="PANTHER" id="PTHR22655:SF2">
    <property type="entry name" value="ATP-DEPENDENT RNA HELICASE TDRD12-RELATED"/>
    <property type="match status" value="1"/>
</dbReference>
<keyword evidence="3" id="KW-0677">Repeat</keyword>
<keyword evidence="5" id="KW-0221">Differentiation</keyword>
<dbReference type="Pfam" id="PF00567">
    <property type="entry name" value="TUDOR"/>
    <property type="match status" value="2"/>
</dbReference>
<dbReference type="Gene3D" id="2.30.30.140">
    <property type="match status" value="2"/>
</dbReference>
<dbReference type="PANTHER" id="PTHR22655">
    <property type="entry name" value="ATP-DEPENDENT RNA HELICASE TDRD12-RELATED"/>
    <property type="match status" value="1"/>
</dbReference>
<dbReference type="InterPro" id="IPR011545">
    <property type="entry name" value="DEAD/DEAH_box_helicase_dom"/>
</dbReference>
<evidence type="ECO:0000256" key="6">
    <source>
        <dbReference type="ARBA" id="ARBA00022801"/>
    </source>
</evidence>
<keyword evidence="8" id="KW-0067">ATP-binding</keyword>
<reference evidence="16 17" key="1">
    <citation type="submission" date="2019-05" db="EMBL/GenBank/DDBJ databases">
        <title>Another draft genome of Portunus trituberculatus and its Hox gene families provides insights of decapod evolution.</title>
        <authorList>
            <person name="Jeong J.-H."/>
            <person name="Song I."/>
            <person name="Kim S."/>
            <person name="Choi T."/>
            <person name="Kim D."/>
            <person name="Ryu S."/>
            <person name="Kim W."/>
        </authorList>
    </citation>
    <scope>NUCLEOTIDE SEQUENCE [LARGE SCALE GENOMIC DNA]</scope>
    <source>
        <tissue evidence="16">Muscle</tissue>
    </source>
</reference>
<dbReference type="SUPFAM" id="SSF63748">
    <property type="entry name" value="Tudor/PWWP/MBT"/>
    <property type="match status" value="2"/>
</dbReference>
<dbReference type="SUPFAM" id="SSF52540">
    <property type="entry name" value="P-loop containing nucleoside triphosphate hydrolases"/>
    <property type="match status" value="1"/>
</dbReference>
<evidence type="ECO:0000256" key="12">
    <source>
        <dbReference type="ARBA" id="ARBA00047984"/>
    </source>
</evidence>
<keyword evidence="4" id="KW-0547">Nucleotide-binding</keyword>
<dbReference type="InterPro" id="IPR002999">
    <property type="entry name" value="Tudor"/>
</dbReference>
<evidence type="ECO:0000256" key="8">
    <source>
        <dbReference type="ARBA" id="ARBA00022840"/>
    </source>
</evidence>
<dbReference type="GO" id="GO:0031047">
    <property type="term" value="P:regulatory ncRNA-mediated gene silencing"/>
    <property type="evidence" value="ECO:0007669"/>
    <property type="project" value="UniProtKB-KW"/>
</dbReference>
<dbReference type="GO" id="GO:0016787">
    <property type="term" value="F:hydrolase activity"/>
    <property type="evidence" value="ECO:0007669"/>
    <property type="project" value="UniProtKB-KW"/>
</dbReference>
<dbReference type="GO" id="GO:0003676">
    <property type="term" value="F:nucleic acid binding"/>
    <property type="evidence" value="ECO:0007669"/>
    <property type="project" value="InterPro"/>
</dbReference>
<keyword evidence="17" id="KW-1185">Reference proteome</keyword>
<dbReference type="CDD" id="cd20435">
    <property type="entry name" value="Tudor_TDRD12_rpt2"/>
    <property type="match status" value="1"/>
</dbReference>
<feature type="domain" description="Helicase ATP-binding" evidence="15">
    <location>
        <begin position="453"/>
        <end position="659"/>
    </location>
</feature>
<keyword evidence="9" id="KW-0744">Spermatogenesis</keyword>
<dbReference type="AlphaFoldDB" id="A0A5B7FYX8"/>
<dbReference type="PROSITE" id="PS50304">
    <property type="entry name" value="TUDOR"/>
    <property type="match status" value="1"/>
</dbReference>
<feature type="domain" description="Tudor" evidence="14">
    <location>
        <begin position="1183"/>
        <end position="1241"/>
    </location>
</feature>
<dbReference type="GO" id="GO:0042078">
    <property type="term" value="P:germ-line stem cell division"/>
    <property type="evidence" value="ECO:0007669"/>
    <property type="project" value="TreeGrafter"/>
</dbReference>
<dbReference type="GO" id="GO:0007283">
    <property type="term" value="P:spermatogenesis"/>
    <property type="evidence" value="ECO:0007669"/>
    <property type="project" value="UniProtKB-KW"/>
</dbReference>
<evidence type="ECO:0000256" key="7">
    <source>
        <dbReference type="ARBA" id="ARBA00022806"/>
    </source>
</evidence>
<evidence type="ECO:0000313" key="16">
    <source>
        <dbReference type="EMBL" id="MPC53000.1"/>
    </source>
</evidence>
<evidence type="ECO:0000256" key="2">
    <source>
        <dbReference type="ARBA" id="ARBA00022473"/>
    </source>
</evidence>
<dbReference type="SMART" id="SM00333">
    <property type="entry name" value="TUDOR"/>
    <property type="match status" value="1"/>
</dbReference>
<keyword evidence="7 16" id="KW-0347">Helicase</keyword>
<dbReference type="Gene3D" id="3.40.50.300">
    <property type="entry name" value="P-loop containing nucleotide triphosphate hydrolases"/>
    <property type="match status" value="1"/>
</dbReference>
<dbReference type="PROSITE" id="PS51192">
    <property type="entry name" value="HELICASE_ATP_BIND_1"/>
    <property type="match status" value="1"/>
</dbReference>
<keyword evidence="11" id="KW-0469">Meiosis</keyword>
<dbReference type="Pfam" id="PF00270">
    <property type="entry name" value="DEAD"/>
    <property type="match status" value="1"/>
</dbReference>
<evidence type="ECO:0000256" key="11">
    <source>
        <dbReference type="ARBA" id="ARBA00023254"/>
    </source>
</evidence>
<accession>A0A5B7FYX8</accession>
<evidence type="ECO:0000256" key="5">
    <source>
        <dbReference type="ARBA" id="ARBA00022782"/>
    </source>
</evidence>
<gene>
    <name evidence="16" type="primary">TDRD12</name>
    <name evidence="16" type="ORF">E2C01_046884</name>
</gene>
<keyword evidence="6" id="KW-0378">Hydrolase</keyword>
<name>A0A5B7FYX8_PORTR</name>
<comment type="catalytic activity">
    <reaction evidence="12">
        <text>ATP + H2O = ADP + phosphate + H(+)</text>
        <dbReference type="Rhea" id="RHEA:13065"/>
        <dbReference type="ChEBI" id="CHEBI:15377"/>
        <dbReference type="ChEBI" id="CHEBI:15378"/>
        <dbReference type="ChEBI" id="CHEBI:30616"/>
        <dbReference type="ChEBI" id="CHEBI:43474"/>
        <dbReference type="ChEBI" id="CHEBI:456216"/>
        <dbReference type="EC" id="3.6.4.13"/>
    </reaction>
</comment>
<comment type="caution">
    <text evidence="16">The sequence shown here is derived from an EMBL/GenBank/DDBJ whole genome shotgun (WGS) entry which is preliminary data.</text>
</comment>
<dbReference type="InterPro" id="IPR027417">
    <property type="entry name" value="P-loop_NTPase"/>
</dbReference>
<evidence type="ECO:0000259" key="15">
    <source>
        <dbReference type="PROSITE" id="PS51192"/>
    </source>
</evidence>
<dbReference type="Proteomes" id="UP000324222">
    <property type="component" value="Unassembled WGS sequence"/>
</dbReference>
<feature type="coiled-coil region" evidence="13">
    <location>
        <begin position="1145"/>
        <end position="1172"/>
    </location>
</feature>
<dbReference type="InterPro" id="IPR014001">
    <property type="entry name" value="Helicase_ATP-bd"/>
</dbReference>
<evidence type="ECO:0000256" key="1">
    <source>
        <dbReference type="ARBA" id="ARBA00012552"/>
    </source>
</evidence>
<dbReference type="EC" id="3.6.4.13" evidence="1"/>
<keyword evidence="10" id="KW-0943">RNA-mediated gene silencing</keyword>